<reference evidence="3 4" key="1">
    <citation type="submission" date="2017-08" db="EMBL/GenBank/DDBJ databases">
        <title>Infants hospitalized years apart are colonized by the same room-sourced microbial strains.</title>
        <authorList>
            <person name="Brooks B."/>
            <person name="Olm M.R."/>
            <person name="Firek B.A."/>
            <person name="Baker R."/>
            <person name="Thomas B.C."/>
            <person name="Morowitz M.J."/>
            <person name="Banfield J.F."/>
        </authorList>
    </citation>
    <scope>NUCLEOTIDE SEQUENCE [LARGE SCALE GENOMIC DNA]</scope>
    <source>
        <strain evidence="3">S2_003_000_R2_14</strain>
    </source>
</reference>
<organism evidence="3 4">
    <name type="scientific">Archangium gephyra</name>
    <dbReference type="NCBI Taxonomy" id="48"/>
    <lineage>
        <taxon>Bacteria</taxon>
        <taxon>Pseudomonadati</taxon>
        <taxon>Myxococcota</taxon>
        <taxon>Myxococcia</taxon>
        <taxon>Myxococcales</taxon>
        <taxon>Cystobacterineae</taxon>
        <taxon>Archangiaceae</taxon>
        <taxon>Archangium</taxon>
    </lineage>
</organism>
<feature type="region of interest" description="Disordered" evidence="1">
    <location>
        <begin position="20"/>
        <end position="41"/>
    </location>
</feature>
<evidence type="ECO:0000313" key="3">
    <source>
        <dbReference type="EMBL" id="PZR11909.1"/>
    </source>
</evidence>
<gene>
    <name evidence="3" type="ORF">DI536_16390</name>
</gene>
<sequence>MTRLALATFLSLALLACPNDPGSDGGTGGGRGGGTGGGTGLTPFGVSELDGTARDTTYFAIAVDATTERVGVAYYTPAGTETFPDTPDYDLKYVEWKQGQVSTPEKIATVQRFVGLTVAFDPASGEPLVGHLGGTPQPGTSIFWFQSDAVISRRNAGVWTPTTVAEEGDQVTCGNVVSDRGFLVGLWPSLLFDPTGKMYFAYRDAHNGQFGNQDYHASDVELWEGTSMPPATPTCLAQGGNNKDAWGGHIQLALGADSQPAIVYDQMPGTPDNNGGNVIFQRRQANGTWTNAGAIASVSNTQTGPSLAYDATEGYGIAYIERAGSELFYVKSANGTNWNAKDAVYASGTGGWYPSLAMDPINHEPAIAFYICSARTATAETNCPANEDRLVVFQRIANEWRETIVDEEGGHSPKIAFFASGKRVVVYRQPSSVDGSGNPPANVGALKIAVER</sequence>
<name>A0A2W5T8R6_9BACT</name>
<proteinExistence type="predicted"/>
<protein>
    <recommendedName>
        <fullName evidence="5">Lipoprotein</fullName>
    </recommendedName>
</protein>
<keyword evidence="2" id="KW-0732">Signal</keyword>
<accession>A0A2W5T8R6</accession>
<evidence type="ECO:0000256" key="1">
    <source>
        <dbReference type="SAM" id="MobiDB-lite"/>
    </source>
</evidence>
<feature type="compositionally biased region" description="Gly residues" evidence="1">
    <location>
        <begin position="23"/>
        <end position="40"/>
    </location>
</feature>
<evidence type="ECO:0008006" key="5">
    <source>
        <dbReference type="Google" id="ProtNLM"/>
    </source>
</evidence>
<dbReference type="PROSITE" id="PS51257">
    <property type="entry name" value="PROKAR_LIPOPROTEIN"/>
    <property type="match status" value="1"/>
</dbReference>
<dbReference type="AlphaFoldDB" id="A0A2W5T8R6"/>
<evidence type="ECO:0000313" key="4">
    <source>
        <dbReference type="Proteomes" id="UP000249061"/>
    </source>
</evidence>
<comment type="caution">
    <text evidence="3">The sequence shown here is derived from an EMBL/GenBank/DDBJ whole genome shotgun (WGS) entry which is preliminary data.</text>
</comment>
<dbReference type="EMBL" id="QFQP01000013">
    <property type="protein sequence ID" value="PZR11909.1"/>
    <property type="molecule type" value="Genomic_DNA"/>
</dbReference>
<evidence type="ECO:0000256" key="2">
    <source>
        <dbReference type="SAM" id="SignalP"/>
    </source>
</evidence>
<feature type="signal peptide" evidence="2">
    <location>
        <begin position="1"/>
        <end position="16"/>
    </location>
</feature>
<dbReference type="Proteomes" id="UP000249061">
    <property type="component" value="Unassembled WGS sequence"/>
</dbReference>
<feature type="chain" id="PRO_5016126660" description="Lipoprotein" evidence="2">
    <location>
        <begin position="17"/>
        <end position="452"/>
    </location>
</feature>